<dbReference type="EMBL" id="BPVZ01000079">
    <property type="protein sequence ID" value="GKV28566.1"/>
    <property type="molecule type" value="Genomic_DNA"/>
</dbReference>
<reference evidence="2 3" key="1">
    <citation type="journal article" date="2021" name="Commun. Biol.">
        <title>The genome of Shorea leprosula (Dipterocarpaceae) highlights the ecological relevance of drought in aseasonal tropical rainforests.</title>
        <authorList>
            <person name="Ng K.K.S."/>
            <person name="Kobayashi M.J."/>
            <person name="Fawcett J.A."/>
            <person name="Hatakeyama M."/>
            <person name="Paape T."/>
            <person name="Ng C.H."/>
            <person name="Ang C.C."/>
            <person name="Tnah L.H."/>
            <person name="Lee C.T."/>
            <person name="Nishiyama T."/>
            <person name="Sese J."/>
            <person name="O'Brien M.J."/>
            <person name="Copetti D."/>
            <person name="Mohd Noor M.I."/>
            <person name="Ong R.C."/>
            <person name="Putra M."/>
            <person name="Sireger I.Z."/>
            <person name="Indrioko S."/>
            <person name="Kosugi Y."/>
            <person name="Izuno A."/>
            <person name="Isagi Y."/>
            <person name="Lee S.L."/>
            <person name="Shimizu K.K."/>
        </authorList>
    </citation>
    <scope>NUCLEOTIDE SEQUENCE [LARGE SCALE GENOMIC DNA]</scope>
    <source>
        <strain evidence="2">214</strain>
    </source>
</reference>
<dbReference type="AlphaFoldDB" id="A0AAV5KV78"/>
<organism evidence="2 3">
    <name type="scientific">Rubroshorea leprosula</name>
    <dbReference type="NCBI Taxonomy" id="152421"/>
    <lineage>
        <taxon>Eukaryota</taxon>
        <taxon>Viridiplantae</taxon>
        <taxon>Streptophyta</taxon>
        <taxon>Embryophyta</taxon>
        <taxon>Tracheophyta</taxon>
        <taxon>Spermatophyta</taxon>
        <taxon>Magnoliopsida</taxon>
        <taxon>eudicotyledons</taxon>
        <taxon>Gunneridae</taxon>
        <taxon>Pentapetalae</taxon>
        <taxon>rosids</taxon>
        <taxon>malvids</taxon>
        <taxon>Malvales</taxon>
        <taxon>Dipterocarpaceae</taxon>
        <taxon>Rubroshorea</taxon>
    </lineage>
</organism>
<sequence>MLDPNSLLHEAGIGTLREPPGDQNRRPVPPSSSSRR</sequence>
<accession>A0AAV5KV78</accession>
<evidence type="ECO:0000313" key="3">
    <source>
        <dbReference type="Proteomes" id="UP001054252"/>
    </source>
</evidence>
<comment type="caution">
    <text evidence="2">The sequence shown here is derived from an EMBL/GenBank/DDBJ whole genome shotgun (WGS) entry which is preliminary data.</text>
</comment>
<feature type="region of interest" description="Disordered" evidence="1">
    <location>
        <begin position="1"/>
        <end position="36"/>
    </location>
</feature>
<proteinExistence type="predicted"/>
<gene>
    <name evidence="2" type="ORF">SLEP1_g37594</name>
</gene>
<dbReference type="Proteomes" id="UP001054252">
    <property type="component" value="Unassembled WGS sequence"/>
</dbReference>
<keyword evidence="3" id="KW-1185">Reference proteome</keyword>
<evidence type="ECO:0000256" key="1">
    <source>
        <dbReference type="SAM" id="MobiDB-lite"/>
    </source>
</evidence>
<name>A0AAV5KV78_9ROSI</name>
<protein>
    <submittedName>
        <fullName evidence="2">Uncharacterized protein</fullName>
    </submittedName>
</protein>
<evidence type="ECO:0000313" key="2">
    <source>
        <dbReference type="EMBL" id="GKV28566.1"/>
    </source>
</evidence>